<dbReference type="Proteomes" id="UP000092177">
    <property type="component" value="Chromosome 9"/>
</dbReference>
<evidence type="ECO:0000313" key="2">
    <source>
        <dbReference type="EMBL" id="OBR03672.1"/>
    </source>
</evidence>
<sequence>MVTPSATVLPSCGKFGGSKLPQSQPWGYFPPRGGRQKPRLNRGIEGGPNANHRTGTSAHSVVHFGSLHHNEAAAIGKRPMARRASVGCAARKAQPSRDGGPAWRPAWRPVGSERDR</sequence>
<protein>
    <submittedName>
        <fullName evidence="2">Uncharacterized protein</fullName>
    </submittedName>
</protein>
<accession>A0A1B7XV57</accession>
<dbReference type="RefSeq" id="XP_018152190.1">
    <property type="nucleotide sequence ID" value="XM_018307773.1"/>
</dbReference>
<feature type="region of interest" description="Disordered" evidence="1">
    <location>
        <begin position="1"/>
        <end position="56"/>
    </location>
</feature>
<gene>
    <name evidence="2" type="ORF">CH63R_12799</name>
</gene>
<evidence type="ECO:0000313" key="3">
    <source>
        <dbReference type="Proteomes" id="UP000092177"/>
    </source>
</evidence>
<feature type="region of interest" description="Disordered" evidence="1">
    <location>
        <begin position="75"/>
        <end position="116"/>
    </location>
</feature>
<keyword evidence="3" id="KW-1185">Reference proteome</keyword>
<evidence type="ECO:0000256" key="1">
    <source>
        <dbReference type="SAM" id="MobiDB-lite"/>
    </source>
</evidence>
<reference evidence="3" key="1">
    <citation type="journal article" date="2017" name="BMC Genomics">
        <title>Gapless genome assembly of Colletotrichum higginsianum reveals chromosome structure and association of transposable elements with secondary metabolite gene clusters.</title>
        <authorList>
            <person name="Dallery J.-F."/>
            <person name="Lapalu N."/>
            <person name="Zampounis A."/>
            <person name="Pigne S."/>
            <person name="Luyten I."/>
            <person name="Amselem J."/>
            <person name="Wittenberg A.H.J."/>
            <person name="Zhou S."/>
            <person name="de Queiroz M.V."/>
            <person name="Robin G.P."/>
            <person name="Auger A."/>
            <person name="Hainaut M."/>
            <person name="Henrissat B."/>
            <person name="Kim K.-T."/>
            <person name="Lee Y.-H."/>
            <person name="Lespinet O."/>
            <person name="Schwartz D.C."/>
            <person name="Thon M.R."/>
            <person name="O'Connell R.J."/>
        </authorList>
    </citation>
    <scope>NUCLEOTIDE SEQUENCE [LARGE SCALE GENOMIC DNA]</scope>
    <source>
        <strain evidence="3">IMI 349063</strain>
    </source>
</reference>
<name>A0A1B7XV57_COLHI</name>
<comment type="caution">
    <text evidence="2">The sequence shown here is derived from an EMBL/GenBank/DDBJ whole genome shotgun (WGS) entry which is preliminary data.</text>
</comment>
<dbReference type="AlphaFoldDB" id="A0A1B7XV57"/>
<dbReference type="KEGG" id="chig:CH63R_12799"/>
<dbReference type="VEuPathDB" id="FungiDB:CH63R_12799"/>
<organism evidence="2 3">
    <name type="scientific">Colletotrichum higginsianum (strain IMI 349063)</name>
    <name type="common">Crucifer anthracnose fungus</name>
    <dbReference type="NCBI Taxonomy" id="759273"/>
    <lineage>
        <taxon>Eukaryota</taxon>
        <taxon>Fungi</taxon>
        <taxon>Dikarya</taxon>
        <taxon>Ascomycota</taxon>
        <taxon>Pezizomycotina</taxon>
        <taxon>Sordariomycetes</taxon>
        <taxon>Hypocreomycetidae</taxon>
        <taxon>Glomerellales</taxon>
        <taxon>Glomerellaceae</taxon>
        <taxon>Colletotrichum</taxon>
        <taxon>Colletotrichum destructivum species complex</taxon>
    </lineage>
</organism>
<dbReference type="EMBL" id="LTAN01000009">
    <property type="protein sequence ID" value="OBR03672.1"/>
    <property type="molecule type" value="Genomic_DNA"/>
</dbReference>
<proteinExistence type="predicted"/>
<dbReference type="GeneID" id="28871880"/>